<dbReference type="AlphaFoldDB" id="A0A2P2CJH0"/>
<dbReference type="GO" id="GO:0071978">
    <property type="term" value="P:bacterial-type flagellum-dependent swarming motility"/>
    <property type="evidence" value="ECO:0007669"/>
    <property type="project" value="InterPro"/>
</dbReference>
<feature type="domain" description="MotA/TolQ/ExbB proton channel" evidence="9">
    <location>
        <begin position="101"/>
        <end position="219"/>
    </location>
</feature>
<feature type="transmembrane region" description="Helical" evidence="8">
    <location>
        <begin position="181"/>
        <end position="203"/>
    </location>
</feature>
<dbReference type="Pfam" id="PF01618">
    <property type="entry name" value="MotA_ExbB"/>
    <property type="match status" value="1"/>
</dbReference>
<dbReference type="PANTHER" id="PTHR30433">
    <property type="entry name" value="CHEMOTAXIS PROTEIN MOTA"/>
    <property type="match status" value="1"/>
</dbReference>
<keyword evidence="7 8" id="KW-0472">Membrane</keyword>
<dbReference type="InterPro" id="IPR000540">
    <property type="entry name" value="Flag_MotA_CS"/>
</dbReference>
<keyword evidence="10" id="KW-0969">Cilium</keyword>
<keyword evidence="3" id="KW-0813">Transport</keyword>
<keyword evidence="5 8" id="KW-0812">Transmembrane</keyword>
<feature type="transmembrane region" description="Helical" evidence="8">
    <location>
        <begin position="29"/>
        <end position="50"/>
    </location>
</feature>
<accession>A0A2P2CJH0</accession>
<comment type="subcellular location">
    <subcellularLocation>
        <location evidence="1">Cell membrane</location>
        <topology evidence="1">Multi-pass membrane protein</topology>
    </subcellularLocation>
</comment>
<feature type="transmembrane region" description="Helical" evidence="8">
    <location>
        <begin position="145"/>
        <end position="169"/>
    </location>
</feature>
<reference evidence="10" key="1">
    <citation type="submission" date="2015-08" db="EMBL/GenBank/DDBJ databases">
        <authorList>
            <person name="Babu N.S."/>
            <person name="Beckwith C.J."/>
            <person name="Beseler K.G."/>
            <person name="Brison A."/>
            <person name="Carone J.V."/>
            <person name="Caskin T.P."/>
            <person name="Diamond M."/>
            <person name="Durham M.E."/>
            <person name="Foxe J.M."/>
            <person name="Go M."/>
            <person name="Henderson B.A."/>
            <person name="Jones I.B."/>
            <person name="McGettigan J.A."/>
            <person name="Micheletti S.J."/>
            <person name="Nasrallah M.E."/>
            <person name="Ortiz D."/>
            <person name="Piller C.R."/>
            <person name="Privatt S.R."/>
            <person name="Schneider S.L."/>
            <person name="Sharp S."/>
            <person name="Smith T.C."/>
            <person name="Stanton J.D."/>
            <person name="Ullery H.E."/>
            <person name="Wilson R.J."/>
            <person name="Serrano M.G."/>
            <person name="Buck G."/>
            <person name="Lee V."/>
            <person name="Wang Y."/>
            <person name="Carvalho R."/>
            <person name="Voegtly L."/>
            <person name="Shi R."/>
            <person name="Duckworth R."/>
            <person name="Johnson A."/>
            <person name="Loviza R."/>
            <person name="Walstead R."/>
            <person name="Shah Z."/>
            <person name="Kiflezghi M."/>
            <person name="Wade K."/>
            <person name="Ball S.L."/>
            <person name="Bradley K.W."/>
            <person name="Asai D.J."/>
            <person name="Bowman C.A."/>
            <person name="Russell D.A."/>
            <person name="Pope W.H."/>
            <person name="Jacobs-Sera D."/>
            <person name="Hendrix R.W."/>
            <person name="Hatfull G.F."/>
        </authorList>
    </citation>
    <scope>NUCLEOTIDE SEQUENCE</scope>
</reference>
<evidence type="ECO:0000313" key="10">
    <source>
        <dbReference type="EMBL" id="CUR62144.1"/>
    </source>
</evidence>
<evidence type="ECO:0000256" key="4">
    <source>
        <dbReference type="ARBA" id="ARBA00022475"/>
    </source>
</evidence>
<evidence type="ECO:0000256" key="3">
    <source>
        <dbReference type="ARBA" id="ARBA00022448"/>
    </source>
</evidence>
<gene>
    <name evidence="10" type="primary">motA</name>
    <name evidence="10" type="ORF">NOCA170090</name>
</gene>
<dbReference type="InterPro" id="IPR002898">
    <property type="entry name" value="MotA_ExbB_proton_chnl"/>
</dbReference>
<evidence type="ECO:0000259" key="9">
    <source>
        <dbReference type="Pfam" id="PF01618"/>
    </source>
</evidence>
<evidence type="ECO:0000256" key="1">
    <source>
        <dbReference type="ARBA" id="ARBA00004651"/>
    </source>
</evidence>
<keyword evidence="10" id="KW-0966">Cell projection</keyword>
<keyword evidence="4" id="KW-1003">Cell membrane</keyword>
<keyword evidence="6 8" id="KW-1133">Transmembrane helix</keyword>
<dbReference type="GO" id="GO:0006935">
    <property type="term" value="P:chemotaxis"/>
    <property type="evidence" value="ECO:0007669"/>
    <property type="project" value="InterPro"/>
</dbReference>
<organism evidence="10">
    <name type="scientific">metagenome</name>
    <dbReference type="NCBI Taxonomy" id="256318"/>
    <lineage>
        <taxon>unclassified sequences</taxon>
        <taxon>metagenomes</taxon>
    </lineage>
</organism>
<proteinExistence type="inferred from homology"/>
<sequence length="258" mass="26914">MDPATLIGVIFGLVIIVAANVMEGGNPMSLLLLPPMLLVFGTTLMVTMAGGTIPDAKNALASLKTAFTGKVRPAGEVVPMVVALAEKARREGLLALEDELKKVDDPFLVKGVTLAIDGTDPDEVREILEAEVHATKAHGKHSAKFFADAGAYAPTIGIVGTVMGLVHVLENLAQPEELGHLIAAAFIATLWGVMSANVIWLPIGNRLKRLTELEAARMELIIEGVAAIQAGSNPRVIAQKLASLLPAGEQPAASAKAA</sequence>
<dbReference type="PANTHER" id="PTHR30433:SF3">
    <property type="entry name" value="MOTILITY PROTEIN A"/>
    <property type="match status" value="1"/>
</dbReference>
<evidence type="ECO:0000256" key="7">
    <source>
        <dbReference type="ARBA" id="ARBA00023136"/>
    </source>
</evidence>
<dbReference type="PROSITE" id="PS01307">
    <property type="entry name" value="MOTA"/>
    <property type="match status" value="1"/>
</dbReference>
<evidence type="ECO:0000256" key="2">
    <source>
        <dbReference type="ARBA" id="ARBA00008038"/>
    </source>
</evidence>
<protein>
    <submittedName>
        <fullName evidence="10">Flagellar motor protein A</fullName>
    </submittedName>
</protein>
<dbReference type="GO" id="GO:0005886">
    <property type="term" value="C:plasma membrane"/>
    <property type="evidence" value="ECO:0007669"/>
    <property type="project" value="UniProtKB-SubCell"/>
</dbReference>
<dbReference type="InterPro" id="IPR047055">
    <property type="entry name" value="MotA-like"/>
</dbReference>
<name>A0A2P2CJH0_9ZZZZ</name>
<comment type="similarity">
    <text evidence="2">Belongs to the MotA family.</text>
</comment>
<dbReference type="EMBL" id="CZKB01000027">
    <property type="protein sequence ID" value="CUR62144.1"/>
    <property type="molecule type" value="Genomic_DNA"/>
</dbReference>
<keyword evidence="10" id="KW-0282">Flagellum</keyword>
<evidence type="ECO:0000256" key="5">
    <source>
        <dbReference type="ARBA" id="ARBA00022692"/>
    </source>
</evidence>
<evidence type="ECO:0000256" key="8">
    <source>
        <dbReference type="SAM" id="Phobius"/>
    </source>
</evidence>
<evidence type="ECO:0000256" key="6">
    <source>
        <dbReference type="ARBA" id="ARBA00022989"/>
    </source>
</evidence>